<comment type="caution">
    <text evidence="2">The sequence shown here is derived from an EMBL/GenBank/DDBJ whole genome shotgun (WGS) entry which is preliminary data.</text>
</comment>
<gene>
    <name evidence="2" type="ORF">SDC9_36569</name>
</gene>
<evidence type="ECO:0000313" key="2">
    <source>
        <dbReference type="EMBL" id="MPL90517.1"/>
    </source>
</evidence>
<feature type="region of interest" description="Disordered" evidence="1">
    <location>
        <begin position="385"/>
        <end position="423"/>
    </location>
</feature>
<feature type="compositionally biased region" description="Low complexity" evidence="1">
    <location>
        <begin position="61"/>
        <end position="74"/>
    </location>
</feature>
<evidence type="ECO:0000256" key="1">
    <source>
        <dbReference type="SAM" id="MobiDB-lite"/>
    </source>
</evidence>
<dbReference type="AlphaFoldDB" id="A0A644VH03"/>
<organism evidence="2">
    <name type="scientific">bioreactor metagenome</name>
    <dbReference type="NCBI Taxonomy" id="1076179"/>
    <lineage>
        <taxon>unclassified sequences</taxon>
        <taxon>metagenomes</taxon>
        <taxon>ecological metagenomes</taxon>
    </lineage>
</organism>
<reference evidence="2" key="1">
    <citation type="submission" date="2019-08" db="EMBL/GenBank/DDBJ databases">
        <authorList>
            <person name="Kucharzyk K."/>
            <person name="Murdoch R.W."/>
            <person name="Higgins S."/>
            <person name="Loffler F."/>
        </authorList>
    </citation>
    <scope>NUCLEOTIDE SEQUENCE</scope>
</reference>
<name>A0A644VH03_9ZZZZ</name>
<dbReference type="EMBL" id="VSSQ01000306">
    <property type="protein sequence ID" value="MPL90517.1"/>
    <property type="molecule type" value="Genomic_DNA"/>
</dbReference>
<accession>A0A644VH03</accession>
<protein>
    <submittedName>
        <fullName evidence="2">Uncharacterized protein</fullName>
    </submittedName>
</protein>
<feature type="region of interest" description="Disordered" evidence="1">
    <location>
        <begin position="1"/>
        <end position="74"/>
    </location>
</feature>
<feature type="region of interest" description="Disordered" evidence="1">
    <location>
        <begin position="512"/>
        <end position="608"/>
    </location>
</feature>
<feature type="compositionally biased region" description="Basic and acidic residues" evidence="1">
    <location>
        <begin position="512"/>
        <end position="539"/>
    </location>
</feature>
<feature type="compositionally biased region" description="Basic and acidic residues" evidence="1">
    <location>
        <begin position="25"/>
        <end position="43"/>
    </location>
</feature>
<proteinExistence type="predicted"/>
<sequence>MPFPGPCRRNDRLTPPAQTAGSVGEHLDPVAGGDRRRALDHRAFAQKPLPHPPGRRPELDPPGLGAAKAAADAGDPLAVEEIEHEIDVLLADVREPGDHPRAAEDLGAQVLPLRAALDQRINQQLHRIDPKACRLDRVTAPLGQQEVVHPADPRLCVEETGGDAGAENGRDRPFVRTDDELALRDEDRAGRRFQLWHPPLGRAPVGGAAQIEDRRRHLGQGDRPFRRPDLERRARHAEDDRAVLVLCQTARAALPQRQHPCRTVTPHAGEQHRDGPLGHRFGRAEQDVDRRPIATDLVAAPQPAAWRQARRKFEMRLAARRHCDHALHERLARAREHHARRDPPGQPLCEARQETLGHVLGDQRRRAVFRIAGKQGLERIDAAGRGADQHEAAVPVKTRRRAHLPPRAGRTQPRPGSGDEQIGQVAEGRGKAPAHRLADALDRAKRQRLERRARALLRLARYHHHRQRAQPHQLFEEGEPVHPRHLDIERQHIGLQRLDQVARLVGVGGLAHDLEPRIGPQHRPDQAADRRRVVHDQHPFRQPGQARRAARLTQLRNLPSPPPRSRRPPEPSPLRRAPPRPCAAQGRSVAPLQGRALPCRPRCGTARW</sequence>